<keyword evidence="4" id="KW-1185">Reference proteome</keyword>
<feature type="transmembrane region" description="Helical" evidence="2">
    <location>
        <begin position="52"/>
        <end position="73"/>
    </location>
</feature>
<dbReference type="EMBL" id="AOJG01000028">
    <property type="protein sequence ID" value="EMA59671.1"/>
    <property type="molecule type" value="Genomic_DNA"/>
</dbReference>
<keyword evidence="2" id="KW-0812">Transmembrane</keyword>
<evidence type="ECO:0000256" key="2">
    <source>
        <dbReference type="SAM" id="Phobius"/>
    </source>
</evidence>
<reference evidence="3 4" key="1">
    <citation type="journal article" date="2014" name="PLoS Genet.">
        <title>Phylogenetically driven sequencing of extremely halophilic archaea reveals strategies for static and dynamic osmo-response.</title>
        <authorList>
            <person name="Becker E.A."/>
            <person name="Seitzer P.M."/>
            <person name="Tritt A."/>
            <person name="Larsen D."/>
            <person name="Krusor M."/>
            <person name="Yao A.I."/>
            <person name="Wu D."/>
            <person name="Madern D."/>
            <person name="Eisen J.A."/>
            <person name="Darling A.E."/>
            <person name="Facciotti M.T."/>
        </authorList>
    </citation>
    <scope>NUCLEOTIDE SEQUENCE [LARGE SCALE GENOMIC DNA]</scope>
    <source>
        <strain evidence="3 4">DSM 21995</strain>
    </source>
</reference>
<comment type="caution">
    <text evidence="3">The sequence shown here is derived from an EMBL/GenBank/DDBJ whole genome shotgun (WGS) entry which is preliminary data.</text>
</comment>
<evidence type="ECO:0000313" key="3">
    <source>
        <dbReference type="EMBL" id="EMA59671.1"/>
    </source>
</evidence>
<proteinExistence type="predicted"/>
<name>M0NPG2_9EURY</name>
<sequence>MSDYHSHCMATQQSSSAGGTSFVPKSRLFWMLIAMGVLSVIGGVILSEGVLAGMFGIWGVSLVLGTVLGYGALRLWSSGAN</sequence>
<dbReference type="Proteomes" id="UP000011650">
    <property type="component" value="Unassembled WGS sequence"/>
</dbReference>
<dbReference type="PATRIC" id="fig|1227482.3.peg.2041"/>
<feature type="region of interest" description="Disordered" evidence="1">
    <location>
        <begin position="1"/>
        <end position="20"/>
    </location>
</feature>
<gene>
    <name evidence="3" type="ORF">C469_10126</name>
</gene>
<accession>M0NPG2</accession>
<evidence type="ECO:0000313" key="4">
    <source>
        <dbReference type="Proteomes" id="UP000011650"/>
    </source>
</evidence>
<keyword evidence="2" id="KW-1133">Transmembrane helix</keyword>
<dbReference type="AlphaFoldDB" id="M0NPG2"/>
<keyword evidence="2" id="KW-0472">Membrane</keyword>
<feature type="compositionally biased region" description="Polar residues" evidence="1">
    <location>
        <begin position="9"/>
        <end position="19"/>
    </location>
</feature>
<organism evidence="3 4">
    <name type="scientific">Halorubrum lipolyticum DSM 21995</name>
    <dbReference type="NCBI Taxonomy" id="1227482"/>
    <lineage>
        <taxon>Archaea</taxon>
        <taxon>Methanobacteriati</taxon>
        <taxon>Methanobacteriota</taxon>
        <taxon>Stenosarchaea group</taxon>
        <taxon>Halobacteria</taxon>
        <taxon>Halobacteriales</taxon>
        <taxon>Haloferacaceae</taxon>
        <taxon>Halorubrum</taxon>
    </lineage>
</organism>
<protein>
    <submittedName>
        <fullName evidence="3">Uncharacterized protein</fullName>
    </submittedName>
</protein>
<evidence type="ECO:0000256" key="1">
    <source>
        <dbReference type="SAM" id="MobiDB-lite"/>
    </source>
</evidence>
<feature type="transmembrane region" description="Helical" evidence="2">
    <location>
        <begin position="28"/>
        <end position="46"/>
    </location>
</feature>